<dbReference type="Proteomes" id="UP000887116">
    <property type="component" value="Unassembled WGS sequence"/>
</dbReference>
<keyword evidence="2" id="KW-1185">Reference proteome</keyword>
<dbReference type="GO" id="GO:0030896">
    <property type="term" value="C:checkpoint clamp complex"/>
    <property type="evidence" value="ECO:0007669"/>
    <property type="project" value="InterPro"/>
</dbReference>
<organism evidence="1 2">
    <name type="scientific">Trichonephila clavata</name>
    <name type="common">Joro spider</name>
    <name type="synonym">Nephila clavata</name>
    <dbReference type="NCBI Taxonomy" id="2740835"/>
    <lineage>
        <taxon>Eukaryota</taxon>
        <taxon>Metazoa</taxon>
        <taxon>Ecdysozoa</taxon>
        <taxon>Arthropoda</taxon>
        <taxon>Chelicerata</taxon>
        <taxon>Arachnida</taxon>
        <taxon>Araneae</taxon>
        <taxon>Araneomorphae</taxon>
        <taxon>Entelegynae</taxon>
        <taxon>Araneoidea</taxon>
        <taxon>Nephilidae</taxon>
        <taxon>Trichonephila</taxon>
    </lineage>
</organism>
<sequence>MCFLTLHSFFKTSFTVSAHTTDKLKAECRIDLRKFNQFLFGQQINPAKVVCNISHQQMIQFFLLHDDVSIQYFLPSIVV</sequence>
<accession>A0A8X6HP41</accession>
<dbReference type="EMBL" id="BMAO01013660">
    <property type="protein sequence ID" value="GFQ90249.1"/>
    <property type="molecule type" value="Genomic_DNA"/>
</dbReference>
<reference evidence="1" key="1">
    <citation type="submission" date="2020-07" db="EMBL/GenBank/DDBJ databases">
        <title>Multicomponent nature underlies the extraordinary mechanical properties of spider dragline silk.</title>
        <authorList>
            <person name="Kono N."/>
            <person name="Nakamura H."/>
            <person name="Mori M."/>
            <person name="Yoshida Y."/>
            <person name="Ohtoshi R."/>
            <person name="Malay A.D."/>
            <person name="Moran D.A.P."/>
            <person name="Tomita M."/>
            <person name="Numata K."/>
            <person name="Arakawa K."/>
        </authorList>
    </citation>
    <scope>NUCLEOTIDE SEQUENCE</scope>
</reference>
<comment type="caution">
    <text evidence="1">The sequence shown here is derived from an EMBL/GenBank/DDBJ whole genome shotgun (WGS) entry which is preliminary data.</text>
</comment>
<name>A0A8X6HP41_TRICU</name>
<evidence type="ECO:0000313" key="2">
    <source>
        <dbReference type="Proteomes" id="UP000887116"/>
    </source>
</evidence>
<dbReference type="OrthoDB" id="10063861at2759"/>
<dbReference type="InterPro" id="IPR007150">
    <property type="entry name" value="HUS1/Mec3"/>
</dbReference>
<evidence type="ECO:0000313" key="1">
    <source>
        <dbReference type="EMBL" id="GFQ90249.1"/>
    </source>
</evidence>
<dbReference type="Gene3D" id="3.70.10.10">
    <property type="match status" value="1"/>
</dbReference>
<dbReference type="AlphaFoldDB" id="A0A8X6HP41"/>
<gene>
    <name evidence="1" type="primary">HUS1</name>
    <name evidence="1" type="ORF">TNCT_583491</name>
</gene>
<dbReference type="GO" id="GO:0000077">
    <property type="term" value="P:DNA damage checkpoint signaling"/>
    <property type="evidence" value="ECO:0007669"/>
    <property type="project" value="InterPro"/>
</dbReference>
<proteinExistence type="predicted"/>
<protein>
    <submittedName>
        <fullName evidence="1">Checkpoint protein</fullName>
    </submittedName>
</protein>
<dbReference type="Pfam" id="PF04005">
    <property type="entry name" value="Hus1"/>
    <property type="match status" value="1"/>
</dbReference>